<dbReference type="EMBL" id="AQHN01000065">
    <property type="protein sequence ID" value="ENN86583.1"/>
    <property type="molecule type" value="Genomic_DNA"/>
</dbReference>
<gene>
    <name evidence="2" type="ORF">RHSP_82304</name>
</gene>
<feature type="compositionally biased region" description="Basic and acidic residues" evidence="1">
    <location>
        <begin position="91"/>
        <end position="101"/>
    </location>
</feature>
<dbReference type="PATRIC" id="fig|363754.4.peg.3565"/>
<name>N6U8P8_9HYPH</name>
<organism evidence="2 3">
    <name type="scientific">Rhizobium freirei PRF 81</name>
    <dbReference type="NCBI Taxonomy" id="363754"/>
    <lineage>
        <taxon>Bacteria</taxon>
        <taxon>Pseudomonadati</taxon>
        <taxon>Pseudomonadota</taxon>
        <taxon>Alphaproteobacteria</taxon>
        <taxon>Hyphomicrobiales</taxon>
        <taxon>Rhizobiaceae</taxon>
        <taxon>Rhizobium/Agrobacterium group</taxon>
        <taxon>Rhizobium</taxon>
    </lineage>
</organism>
<feature type="region of interest" description="Disordered" evidence="1">
    <location>
        <begin position="243"/>
        <end position="271"/>
    </location>
</feature>
<sequence length="271" mass="29326">MIEAGHRPTSVAIAAGIEEIDVVVVAVANDNGAMRSMTENIACALIPSINARHRAAGRARLDRGGGRRSACLSRPPDPQASSARKPLALHARSDSQGRYAERAAAQNDCGRLARRAKRGLEGPLAEERRTAAWWQIANGLTKTRMYARDASFGDDLRQAYGIEWAEDLFGPADEDNRYTTNVEELLGAQQEWMASNVPKKGTIVEVNNWGQPDLPKKAERVYGKPGKGDCTAIARARCTASTAGCRRSGSPPVRPARQLMGRRRPVTAEAG</sequence>
<keyword evidence="3" id="KW-1185">Reference proteome</keyword>
<evidence type="ECO:0000313" key="2">
    <source>
        <dbReference type="EMBL" id="ENN86583.1"/>
    </source>
</evidence>
<dbReference type="AlphaFoldDB" id="N6U8P8"/>
<feature type="region of interest" description="Disordered" evidence="1">
    <location>
        <begin position="57"/>
        <end position="104"/>
    </location>
</feature>
<proteinExistence type="predicted"/>
<evidence type="ECO:0000313" key="3">
    <source>
        <dbReference type="Proteomes" id="UP000012429"/>
    </source>
</evidence>
<protein>
    <submittedName>
        <fullName evidence="2">Uncharacterized protein</fullName>
    </submittedName>
</protein>
<comment type="caution">
    <text evidence="2">The sequence shown here is derived from an EMBL/GenBank/DDBJ whole genome shotgun (WGS) entry which is preliminary data.</text>
</comment>
<reference evidence="2 3" key="1">
    <citation type="journal article" date="2012" name="BMC Genomics">
        <title>Genomic basis of broad host range and environmental adaptability of Rhizobium tropici CIAT 899 and Rhizobium sp. PRF 81 which are used in inoculants for common bean (Phaseolus vulgaris L.).</title>
        <authorList>
            <person name="Ormeno-Orrillo E."/>
            <person name="Menna P."/>
            <person name="Almeida L.G."/>
            <person name="Ollero F.J."/>
            <person name="Nicolas M.F."/>
            <person name="Pains Rodrigues E."/>
            <person name="Shigueyoshi Nakatani A."/>
            <person name="Silva Batista J.S."/>
            <person name="Oliveira Chueire L.M."/>
            <person name="Souza R.C."/>
            <person name="Ribeiro Vasconcelos A.T."/>
            <person name="Megias M."/>
            <person name="Hungria M."/>
            <person name="Martinez-Romero E."/>
        </authorList>
    </citation>
    <scope>NUCLEOTIDE SEQUENCE [LARGE SCALE GENOMIC DNA]</scope>
    <source>
        <strain evidence="2 3">PRF 81</strain>
    </source>
</reference>
<accession>N6U8P8</accession>
<dbReference type="Proteomes" id="UP000012429">
    <property type="component" value="Unassembled WGS sequence"/>
</dbReference>
<dbReference type="STRING" id="363754.RHSP_82304"/>
<evidence type="ECO:0000256" key="1">
    <source>
        <dbReference type="SAM" id="MobiDB-lite"/>
    </source>
</evidence>